<dbReference type="InterPro" id="IPR006180">
    <property type="entry name" value="3-OHacyl-CoA_DH_CS"/>
</dbReference>
<evidence type="ECO:0000256" key="3">
    <source>
        <dbReference type="ARBA" id="ARBA00009463"/>
    </source>
</evidence>
<comment type="similarity">
    <text evidence="3">Belongs to the 3-hydroxyacyl-CoA dehydrogenase family.</text>
</comment>
<evidence type="ECO:0000256" key="4">
    <source>
        <dbReference type="ARBA" id="ARBA00011738"/>
    </source>
</evidence>
<dbReference type="GO" id="GO:0050104">
    <property type="term" value="F:L-gulonate 3-dehydrogenase activity"/>
    <property type="evidence" value="ECO:0007669"/>
    <property type="project" value="UniProtKB-EC"/>
</dbReference>
<comment type="caution">
    <text evidence="14">The sequence shown here is derived from an EMBL/GenBank/DDBJ whole genome shotgun (WGS) entry which is preliminary data.</text>
</comment>
<dbReference type="Pfam" id="PF02737">
    <property type="entry name" value="3HCDH_N"/>
    <property type="match status" value="1"/>
</dbReference>
<dbReference type="UniPathway" id="UPA00863"/>
<evidence type="ECO:0000256" key="1">
    <source>
        <dbReference type="ARBA" id="ARBA00004496"/>
    </source>
</evidence>
<evidence type="ECO:0000256" key="6">
    <source>
        <dbReference type="ARBA" id="ARBA00022553"/>
    </source>
</evidence>
<dbReference type="SUPFAM" id="SSF51735">
    <property type="entry name" value="NAD(P)-binding Rossmann-fold domains"/>
    <property type="match status" value="1"/>
</dbReference>
<comment type="pathway">
    <text evidence="2">Lipid metabolism; butanoate metabolism.</text>
</comment>
<dbReference type="GO" id="GO:0005737">
    <property type="term" value="C:cytoplasm"/>
    <property type="evidence" value="ECO:0007669"/>
    <property type="project" value="UniProtKB-SubCell"/>
</dbReference>
<name>A0A161RJ69_9BACL</name>
<comment type="subcellular location">
    <subcellularLocation>
        <location evidence="1">Cytoplasm</location>
    </subcellularLocation>
</comment>
<keyword evidence="8" id="KW-0520">NAD</keyword>
<dbReference type="EMBL" id="LQNT01000001">
    <property type="protein sequence ID" value="KZE40262.1"/>
    <property type="molecule type" value="Genomic_DNA"/>
</dbReference>
<dbReference type="InterPro" id="IPR013328">
    <property type="entry name" value="6PGD_dom2"/>
</dbReference>
<keyword evidence="6" id="KW-0597">Phosphoprotein</keyword>
<dbReference type="Pfam" id="PF00725">
    <property type="entry name" value="3HCDH"/>
    <property type="match status" value="1"/>
</dbReference>
<dbReference type="Proteomes" id="UP000076490">
    <property type="component" value="Unassembled WGS sequence"/>
</dbReference>
<feature type="site" description="Important for catalytic activity" evidence="11">
    <location>
        <position position="139"/>
    </location>
</feature>
<evidence type="ECO:0000313" key="14">
    <source>
        <dbReference type="EMBL" id="KZE40262.1"/>
    </source>
</evidence>
<dbReference type="InterPro" id="IPR006108">
    <property type="entry name" value="3HC_DH_C"/>
</dbReference>
<dbReference type="PROSITE" id="PS00067">
    <property type="entry name" value="3HCDH"/>
    <property type="match status" value="1"/>
</dbReference>
<evidence type="ECO:0000313" key="15">
    <source>
        <dbReference type="Proteomes" id="UP000076490"/>
    </source>
</evidence>
<evidence type="ECO:0000256" key="11">
    <source>
        <dbReference type="PIRSR" id="PIRSR000105-1"/>
    </source>
</evidence>
<dbReference type="PANTHER" id="PTHR48075">
    <property type="entry name" value="3-HYDROXYACYL-COA DEHYDROGENASE FAMILY PROTEIN"/>
    <property type="match status" value="1"/>
</dbReference>
<evidence type="ECO:0000256" key="8">
    <source>
        <dbReference type="ARBA" id="ARBA00023027"/>
    </source>
</evidence>
<dbReference type="GO" id="GO:0070403">
    <property type="term" value="F:NAD+ binding"/>
    <property type="evidence" value="ECO:0007669"/>
    <property type="project" value="InterPro"/>
</dbReference>
<organism evidence="14 15">
    <name type="scientific">Bhargavaea cecembensis</name>
    <dbReference type="NCBI Taxonomy" id="394098"/>
    <lineage>
        <taxon>Bacteria</taxon>
        <taxon>Bacillati</taxon>
        <taxon>Bacillota</taxon>
        <taxon>Bacilli</taxon>
        <taxon>Bacillales</taxon>
        <taxon>Caryophanaceae</taxon>
        <taxon>Bhargavaea</taxon>
    </lineage>
</organism>
<dbReference type="AlphaFoldDB" id="A0A161RJ69"/>
<feature type="domain" description="3-hydroxyacyl-CoA dehydrogenase C-terminal" evidence="12">
    <location>
        <begin position="186"/>
        <end position="284"/>
    </location>
</feature>
<evidence type="ECO:0000256" key="9">
    <source>
        <dbReference type="ARBA" id="ARBA00038962"/>
    </source>
</evidence>
<keyword evidence="5" id="KW-0963">Cytoplasm</keyword>
<dbReference type="InterPro" id="IPR008927">
    <property type="entry name" value="6-PGluconate_DH-like_C_sf"/>
</dbReference>
<dbReference type="InterPro" id="IPR022694">
    <property type="entry name" value="3-OHacyl-CoA_DH"/>
</dbReference>
<evidence type="ECO:0000256" key="5">
    <source>
        <dbReference type="ARBA" id="ARBA00022490"/>
    </source>
</evidence>
<evidence type="ECO:0000256" key="10">
    <source>
        <dbReference type="ARBA" id="ARBA00042709"/>
    </source>
</evidence>
<reference evidence="14 15" key="1">
    <citation type="submission" date="2016-01" db="EMBL/GenBank/DDBJ databases">
        <title>Whole genome sequencing of Bhargavaea cecembensis T14.</title>
        <authorList>
            <person name="Hong K.W."/>
        </authorList>
    </citation>
    <scope>NUCLEOTIDE SEQUENCE [LARGE SCALE GENOMIC DNA]</scope>
    <source>
        <strain evidence="14 15">T14</strain>
    </source>
</reference>
<accession>A0A161RJ69</accession>
<dbReference type="Gene3D" id="3.40.50.720">
    <property type="entry name" value="NAD(P)-binding Rossmann-like Domain"/>
    <property type="match status" value="1"/>
</dbReference>
<evidence type="ECO:0000259" key="12">
    <source>
        <dbReference type="Pfam" id="PF00725"/>
    </source>
</evidence>
<evidence type="ECO:0000256" key="2">
    <source>
        <dbReference type="ARBA" id="ARBA00005086"/>
    </source>
</evidence>
<dbReference type="SUPFAM" id="SSF48179">
    <property type="entry name" value="6-phosphogluconate dehydrogenase C-terminal domain-like"/>
    <property type="match status" value="1"/>
</dbReference>
<protein>
    <recommendedName>
        <fullName evidence="10">L-gulonate 3-dehydrogenase</fullName>
        <ecNumber evidence="9">1.1.1.45</ecNumber>
    </recommendedName>
    <alternativeName>
        <fullName evidence="10">L-gulonate 3-dehydrogenase</fullName>
    </alternativeName>
</protein>
<dbReference type="PIRSF" id="PIRSF000105">
    <property type="entry name" value="HCDH"/>
    <property type="match status" value="1"/>
</dbReference>
<feature type="domain" description="3-hydroxyacyl-CoA dehydrogenase NAD binding" evidence="13">
    <location>
        <begin position="4"/>
        <end position="182"/>
    </location>
</feature>
<dbReference type="EC" id="1.1.1.45" evidence="9"/>
<dbReference type="InterPro" id="IPR036291">
    <property type="entry name" value="NAD(P)-bd_dom_sf"/>
</dbReference>
<proteinExistence type="inferred from homology"/>
<sequence>METLSVIGSGTMGHSIALNAAWRGMDVRMYGTNEEDIRRAEQGILQKLRTMAENGLFSMEESAAIRNRIIISDQLETVVDGATFVIEAIPENLELKQTFYARLEELIGTDTVLASNTSGLQPSDLAAGLRHPERFIVTHFWNPAHLIPLVEVVGGKQTSDSTRERAMDLLQEMEKKPIVVKQEIQGFIGNRLQYALFREAQALLDAGVADKEDIDAAVTYSIGRRLPVTGPLMSADFGGLDVFKSISDYLFSDLSTLQSSGETLDSLVGSGKLGVKSGEGFYDWSGSRGEEVSAERENMLIRFLKDDERKG</sequence>
<evidence type="ECO:0000259" key="13">
    <source>
        <dbReference type="Pfam" id="PF02737"/>
    </source>
</evidence>
<evidence type="ECO:0000256" key="7">
    <source>
        <dbReference type="ARBA" id="ARBA00023002"/>
    </source>
</evidence>
<keyword evidence="7" id="KW-0560">Oxidoreductase</keyword>
<dbReference type="OrthoDB" id="9815331at2"/>
<dbReference type="GO" id="GO:0019605">
    <property type="term" value="P:butyrate metabolic process"/>
    <property type="evidence" value="ECO:0007669"/>
    <property type="project" value="UniProtKB-UniPathway"/>
</dbReference>
<dbReference type="RefSeq" id="WP_063178937.1">
    <property type="nucleotide sequence ID" value="NZ_LQNT01000001.1"/>
</dbReference>
<dbReference type="Gene3D" id="1.10.1040.10">
    <property type="entry name" value="N-(1-d-carboxylethyl)-l-norvaline Dehydrogenase, domain 2"/>
    <property type="match status" value="1"/>
</dbReference>
<comment type="subunit">
    <text evidence="4">Homodimer.</text>
</comment>
<dbReference type="PANTHER" id="PTHR48075:SF1">
    <property type="entry name" value="LAMBDA-CRYSTALLIN HOMOLOG"/>
    <property type="match status" value="1"/>
</dbReference>
<dbReference type="InterPro" id="IPR006176">
    <property type="entry name" value="3-OHacyl-CoA_DH_NAD-bd"/>
</dbReference>
<gene>
    <name evidence="14" type="ORF">AV656_03070</name>
</gene>